<dbReference type="GO" id="GO:0055085">
    <property type="term" value="P:transmembrane transport"/>
    <property type="evidence" value="ECO:0007669"/>
    <property type="project" value="InterPro"/>
</dbReference>
<dbReference type="Pfam" id="PF25963">
    <property type="entry name" value="Beta-barrel_AAEA"/>
    <property type="match status" value="1"/>
</dbReference>
<dbReference type="PANTHER" id="PTHR30386">
    <property type="entry name" value="MEMBRANE FUSION SUBUNIT OF EMRAB-TOLC MULTIDRUG EFFLUX PUMP"/>
    <property type="match status" value="1"/>
</dbReference>
<keyword evidence="2" id="KW-0175">Coiled coil</keyword>
<dbReference type="InterPro" id="IPR050739">
    <property type="entry name" value="MFP"/>
</dbReference>
<evidence type="ECO:0000259" key="5">
    <source>
        <dbReference type="Pfam" id="PF25963"/>
    </source>
</evidence>
<feature type="region of interest" description="Disordered" evidence="3">
    <location>
        <begin position="1"/>
        <end position="52"/>
    </location>
</feature>
<keyword evidence="4" id="KW-1133">Transmembrane helix</keyword>
<dbReference type="PANTHER" id="PTHR30386:SF19">
    <property type="entry name" value="MULTIDRUG EXPORT PROTEIN EMRA-RELATED"/>
    <property type="match status" value="1"/>
</dbReference>
<feature type="transmembrane region" description="Helical" evidence="4">
    <location>
        <begin position="60"/>
        <end position="81"/>
    </location>
</feature>
<dbReference type="Proteomes" id="UP000623067">
    <property type="component" value="Unassembled WGS sequence"/>
</dbReference>
<dbReference type="EMBL" id="BMIH01000005">
    <property type="protein sequence ID" value="GGB40365.1"/>
    <property type="molecule type" value="Genomic_DNA"/>
</dbReference>
<dbReference type="SUPFAM" id="SSF111369">
    <property type="entry name" value="HlyD-like secretion proteins"/>
    <property type="match status" value="2"/>
</dbReference>
<dbReference type="Gene3D" id="2.40.30.170">
    <property type="match status" value="1"/>
</dbReference>
<proteinExistence type="predicted"/>
<dbReference type="Gene3D" id="1.10.287.470">
    <property type="entry name" value="Helix hairpin bin"/>
    <property type="match status" value="1"/>
</dbReference>
<dbReference type="AlphaFoldDB" id="A0A916TCQ6"/>
<sequence length="399" mass="42930">MSDDEPRDRAQQDAPDRDEHDHAAKDDQNEGEGRNDPSDDDEEDEDNGGEKKPSIFKRPLFWIILIVVAAALIVGGTLYYLHARQYESTDDAFVDTHIVRISAQSAGRLVQVADLDNRHVRPGRLLAVIEPSGPAAQLAEAQANVAQAEAQVQQAEAQVAAAIANREQAAAAARVPLAQALKAQADLARYETLLRIDPSAVAGQQLDQARTQVRVTAADAAAARRQIGAADAQVGVARRQVKSAEAVVGARRAQVSQANTTLGDLRIRAPVAGQVVNRQVNLGSYVQAGTQVLAIVPDAMWVTANFKETQLTLMRIGQPVTIKVDAYPDVEFVGHVDSIQRGAGQAFALLPPQNATGNYVKVVQRVPVRILFDTGDGRPDPRRYPIGPGMSVVPTVKVR</sequence>
<comment type="caution">
    <text evidence="6">The sequence shown here is derived from an EMBL/GenBank/DDBJ whole genome shotgun (WGS) entry which is preliminary data.</text>
</comment>
<dbReference type="Gene3D" id="2.40.50.100">
    <property type="match status" value="1"/>
</dbReference>
<keyword evidence="4" id="KW-0812">Transmembrane</keyword>
<comment type="subcellular location">
    <subcellularLocation>
        <location evidence="1">Cell envelope</location>
    </subcellularLocation>
</comment>
<gene>
    <name evidence="6" type="ORF">GCM10011380_32270</name>
</gene>
<feature type="compositionally biased region" description="Acidic residues" evidence="3">
    <location>
        <begin position="38"/>
        <end position="47"/>
    </location>
</feature>
<feature type="coiled-coil region" evidence="2">
    <location>
        <begin position="136"/>
        <end position="172"/>
    </location>
</feature>
<reference evidence="6" key="1">
    <citation type="journal article" date="2014" name="Int. J. Syst. Evol. Microbiol.">
        <title>Complete genome sequence of Corynebacterium casei LMG S-19264T (=DSM 44701T), isolated from a smear-ripened cheese.</title>
        <authorList>
            <consortium name="US DOE Joint Genome Institute (JGI-PGF)"/>
            <person name="Walter F."/>
            <person name="Albersmeier A."/>
            <person name="Kalinowski J."/>
            <person name="Ruckert C."/>
        </authorList>
    </citation>
    <scope>NUCLEOTIDE SEQUENCE</scope>
    <source>
        <strain evidence="6">CGMCC 1.15330</strain>
    </source>
</reference>
<dbReference type="RefSeq" id="WP_188660261.1">
    <property type="nucleotide sequence ID" value="NZ_BMIH01000005.1"/>
</dbReference>
<evidence type="ECO:0000256" key="2">
    <source>
        <dbReference type="SAM" id="Coils"/>
    </source>
</evidence>
<evidence type="ECO:0000313" key="6">
    <source>
        <dbReference type="EMBL" id="GGB40365.1"/>
    </source>
</evidence>
<dbReference type="GO" id="GO:0030313">
    <property type="term" value="C:cell envelope"/>
    <property type="evidence" value="ECO:0007669"/>
    <property type="project" value="UniProtKB-SubCell"/>
</dbReference>
<protein>
    <submittedName>
        <fullName evidence="6">Multidrug resistance protein A, efflux pump</fullName>
    </submittedName>
</protein>
<evidence type="ECO:0000313" key="7">
    <source>
        <dbReference type="Proteomes" id="UP000623067"/>
    </source>
</evidence>
<feature type="domain" description="p-hydroxybenzoic acid efflux pump subunit AaeA-like beta-barrel" evidence="5">
    <location>
        <begin position="300"/>
        <end position="375"/>
    </location>
</feature>
<evidence type="ECO:0000256" key="3">
    <source>
        <dbReference type="SAM" id="MobiDB-lite"/>
    </source>
</evidence>
<organism evidence="6 7">
    <name type="scientific">Sphingomonas metalli</name>
    <dbReference type="NCBI Taxonomy" id="1779358"/>
    <lineage>
        <taxon>Bacteria</taxon>
        <taxon>Pseudomonadati</taxon>
        <taxon>Pseudomonadota</taxon>
        <taxon>Alphaproteobacteria</taxon>
        <taxon>Sphingomonadales</taxon>
        <taxon>Sphingomonadaceae</taxon>
        <taxon>Sphingomonas</taxon>
    </lineage>
</organism>
<evidence type="ECO:0000256" key="1">
    <source>
        <dbReference type="ARBA" id="ARBA00004196"/>
    </source>
</evidence>
<feature type="compositionally biased region" description="Basic and acidic residues" evidence="3">
    <location>
        <begin position="1"/>
        <end position="37"/>
    </location>
</feature>
<keyword evidence="4" id="KW-0472">Membrane</keyword>
<evidence type="ECO:0000256" key="4">
    <source>
        <dbReference type="SAM" id="Phobius"/>
    </source>
</evidence>
<reference evidence="6" key="2">
    <citation type="submission" date="2020-09" db="EMBL/GenBank/DDBJ databases">
        <authorList>
            <person name="Sun Q."/>
            <person name="Zhou Y."/>
        </authorList>
    </citation>
    <scope>NUCLEOTIDE SEQUENCE</scope>
    <source>
        <strain evidence="6">CGMCC 1.15330</strain>
    </source>
</reference>
<name>A0A916TCQ6_9SPHN</name>
<dbReference type="InterPro" id="IPR058634">
    <property type="entry name" value="AaeA-lik-b-barrel"/>
</dbReference>
<keyword evidence="7" id="KW-1185">Reference proteome</keyword>
<accession>A0A916TCQ6</accession>